<keyword evidence="2 5" id="KW-0812">Transmembrane</keyword>
<evidence type="ECO:0000256" key="1">
    <source>
        <dbReference type="ARBA" id="ARBA00004141"/>
    </source>
</evidence>
<accession>S5DV32</accession>
<feature type="transmembrane region" description="Helical" evidence="5">
    <location>
        <begin position="318"/>
        <end position="339"/>
    </location>
</feature>
<dbReference type="InterPro" id="IPR035906">
    <property type="entry name" value="MetI-like_sf"/>
</dbReference>
<dbReference type="Gene3D" id="1.10.3720.10">
    <property type="entry name" value="MetI-like"/>
    <property type="match status" value="1"/>
</dbReference>
<reference evidence="7" key="1">
    <citation type="journal article" date="2013" name="Sci. Rep.">
        <title>Metagenomics uncovers a new group of low GC and ultra-small marine Actinobacteria.</title>
        <authorList>
            <person name="Ghai R."/>
            <person name="Mizuno C.M."/>
            <person name="Picazo A."/>
            <person name="Camacho A."/>
            <person name="Rodriguez-Valera F."/>
        </authorList>
    </citation>
    <scope>NUCLEOTIDE SEQUENCE</scope>
</reference>
<evidence type="ECO:0000313" key="7">
    <source>
        <dbReference type="EMBL" id="AGQ18792.1"/>
    </source>
</evidence>
<evidence type="ECO:0000259" key="6">
    <source>
        <dbReference type="PROSITE" id="PS50928"/>
    </source>
</evidence>
<feature type="transmembrane region" description="Helical" evidence="5">
    <location>
        <begin position="26"/>
        <end position="48"/>
    </location>
</feature>
<dbReference type="PROSITE" id="PS50928">
    <property type="entry name" value="ABC_TM1"/>
    <property type="match status" value="1"/>
</dbReference>
<feature type="domain" description="ABC transmembrane type-1" evidence="6">
    <location>
        <begin position="147"/>
        <end position="340"/>
    </location>
</feature>
<keyword evidence="5" id="KW-0813">Transport</keyword>
<dbReference type="AlphaFoldDB" id="S5DV32"/>
<feature type="transmembrane region" description="Helical" evidence="5">
    <location>
        <begin position="212"/>
        <end position="230"/>
    </location>
</feature>
<dbReference type="GO" id="GO:0055085">
    <property type="term" value="P:transmembrane transport"/>
    <property type="evidence" value="ECO:0007669"/>
    <property type="project" value="InterPro"/>
</dbReference>
<evidence type="ECO:0000256" key="5">
    <source>
        <dbReference type="RuleBase" id="RU363032"/>
    </source>
</evidence>
<dbReference type="SUPFAM" id="SSF161098">
    <property type="entry name" value="MetI-like"/>
    <property type="match status" value="1"/>
</dbReference>
<comment type="subcellular location">
    <subcellularLocation>
        <location evidence="5">Cell membrane</location>
        <topology evidence="5">Multi-pass membrane protein</topology>
    </subcellularLocation>
    <subcellularLocation>
        <location evidence="1">Membrane</location>
        <topology evidence="1">Multi-pass membrane protein</topology>
    </subcellularLocation>
</comment>
<comment type="similarity">
    <text evidence="5">Belongs to the binding-protein-dependent transport system permease family.</text>
</comment>
<dbReference type="CDD" id="cd06261">
    <property type="entry name" value="TM_PBP2"/>
    <property type="match status" value="1"/>
</dbReference>
<dbReference type="GO" id="GO:0005886">
    <property type="term" value="C:plasma membrane"/>
    <property type="evidence" value="ECO:0007669"/>
    <property type="project" value="UniProtKB-SubCell"/>
</dbReference>
<proteinExistence type="inferred from homology"/>
<feature type="transmembrane region" description="Helical" evidence="5">
    <location>
        <begin position="150"/>
        <end position="177"/>
    </location>
</feature>
<name>S5DV32_9ACTN</name>
<evidence type="ECO:0000256" key="2">
    <source>
        <dbReference type="ARBA" id="ARBA00022692"/>
    </source>
</evidence>
<feature type="transmembrane region" description="Helical" evidence="5">
    <location>
        <begin position="189"/>
        <end position="206"/>
    </location>
</feature>
<keyword evidence="3 5" id="KW-1133">Transmembrane helix</keyword>
<protein>
    <submittedName>
        <fullName evidence="7">ABC-type dipeptide/oligopeptide/nickel transport systems, permease components</fullName>
    </submittedName>
</protein>
<evidence type="ECO:0000256" key="4">
    <source>
        <dbReference type="ARBA" id="ARBA00023136"/>
    </source>
</evidence>
<dbReference type="InterPro" id="IPR000515">
    <property type="entry name" value="MetI-like"/>
</dbReference>
<dbReference type="EMBL" id="KC811112">
    <property type="protein sequence ID" value="AGQ18792.1"/>
    <property type="molecule type" value="Genomic_DNA"/>
</dbReference>
<dbReference type="PANTHER" id="PTHR43839:SF1">
    <property type="entry name" value="OPPC IN A BINDING PROTEIN-DEPENDENT TRANSPORT SYSTEM"/>
    <property type="match status" value="1"/>
</dbReference>
<organism evidence="7">
    <name type="scientific">Candidatus Actinomarina minuta</name>
    <dbReference type="NCBI Taxonomy" id="1389454"/>
    <lineage>
        <taxon>Bacteria</taxon>
        <taxon>Bacillati</taxon>
        <taxon>Actinomycetota</taxon>
        <taxon>Actinomycetes</taxon>
        <taxon>Candidatus Actinomarinidae</taxon>
        <taxon>Candidatus Actinomarinales</taxon>
        <taxon>Candidatus Actinomarineae</taxon>
        <taxon>Candidatus Actinomarinaceae</taxon>
        <taxon>Candidatus Actinomarina</taxon>
    </lineage>
</organism>
<evidence type="ECO:0000256" key="3">
    <source>
        <dbReference type="ARBA" id="ARBA00022989"/>
    </source>
</evidence>
<dbReference type="Pfam" id="PF00528">
    <property type="entry name" value="BPD_transp_1"/>
    <property type="match status" value="1"/>
</dbReference>
<dbReference type="PANTHER" id="PTHR43839">
    <property type="entry name" value="OPPC IN A BINDING PROTEIN-DEPENDENT TRANSPORT SYSTEM"/>
    <property type="match status" value="1"/>
</dbReference>
<feature type="transmembrane region" description="Helical" evidence="5">
    <location>
        <begin position="261"/>
        <end position="281"/>
    </location>
</feature>
<keyword evidence="4 5" id="KW-0472">Membrane</keyword>
<sequence length="354" mass="39008">MENNNQDRDIKATLKKNWILFKQSKLGMTGLGIVIFFGFLAVLQPILFLTNVWDEGVYHPVVGYDAEKVARTIVECPDQYPTKDYQTREDCPKVDEVNIRYLKAFNIDGDVGDIYESNVQPAPPSRKHILGTDSLGRDIFSQIMEGCQVAFVLGLISAIIGVGISTLLGTAAAFYGGALDTYLMRQSDLVLMLPSLPFLFIISAFAELQVWHLAVVLGTLGGLGGSVITIKSQALQVKVKPFVDSARITGGSRRRIMFSHILPNVAPLALLYMVFSVTGAIASESVLSFLGLLNIDMSWGIMIYLAQTEGFIFTGLKYWWLILPAGLSVTLLAGGFYLVGRGLDDVFNPRLRRR</sequence>